<feature type="region of interest" description="Disordered" evidence="1">
    <location>
        <begin position="207"/>
        <end position="242"/>
    </location>
</feature>
<dbReference type="AlphaFoldDB" id="A0AAD1UFN6"/>
<dbReference type="Proteomes" id="UP001295684">
    <property type="component" value="Unassembled WGS sequence"/>
</dbReference>
<comment type="caution">
    <text evidence="2">The sequence shown here is derived from an EMBL/GenBank/DDBJ whole genome shotgun (WGS) entry which is preliminary data.</text>
</comment>
<feature type="compositionally biased region" description="Polar residues" evidence="1">
    <location>
        <begin position="224"/>
        <end position="242"/>
    </location>
</feature>
<evidence type="ECO:0000256" key="1">
    <source>
        <dbReference type="SAM" id="MobiDB-lite"/>
    </source>
</evidence>
<keyword evidence="3" id="KW-1185">Reference proteome</keyword>
<proteinExistence type="predicted"/>
<dbReference type="EMBL" id="CAMPGE010009060">
    <property type="protein sequence ID" value="CAI2367934.1"/>
    <property type="molecule type" value="Genomic_DNA"/>
</dbReference>
<organism evidence="2 3">
    <name type="scientific">Euplotes crassus</name>
    <dbReference type="NCBI Taxonomy" id="5936"/>
    <lineage>
        <taxon>Eukaryota</taxon>
        <taxon>Sar</taxon>
        <taxon>Alveolata</taxon>
        <taxon>Ciliophora</taxon>
        <taxon>Intramacronucleata</taxon>
        <taxon>Spirotrichea</taxon>
        <taxon>Hypotrichia</taxon>
        <taxon>Euplotida</taxon>
        <taxon>Euplotidae</taxon>
        <taxon>Moneuplotes</taxon>
    </lineage>
</organism>
<accession>A0AAD1UFN6</accession>
<name>A0AAD1UFN6_EUPCR</name>
<reference evidence="2" key="1">
    <citation type="submission" date="2023-07" db="EMBL/GenBank/DDBJ databases">
        <authorList>
            <consortium name="AG Swart"/>
            <person name="Singh M."/>
            <person name="Singh A."/>
            <person name="Seah K."/>
            <person name="Emmerich C."/>
        </authorList>
    </citation>
    <scope>NUCLEOTIDE SEQUENCE</scope>
    <source>
        <strain evidence="2">DP1</strain>
    </source>
</reference>
<gene>
    <name evidence="2" type="ORF">ECRASSUSDP1_LOCUS9223</name>
</gene>
<protein>
    <submittedName>
        <fullName evidence="2">Uncharacterized protein</fullName>
    </submittedName>
</protein>
<evidence type="ECO:0000313" key="3">
    <source>
        <dbReference type="Proteomes" id="UP001295684"/>
    </source>
</evidence>
<sequence>MEITYIQLWIETELSNNGMDTPQSLKLEKPRAKPVLEMMKKLYIPEFTAPSDSSKGSITYQKNKTVKIKKNLNLNREIMIREMFKNQIKRQKAAEEVDQALKAGLGILREQRLESHEELNRTGNIPSYHRKKLMRNTIYNPNLDRHSLCGSSRTNPKRFSGVTGINTYLYEVNANPMKELLKSSVHKRRKKLFSTINSCFRSTARSKIEQKRRYKSKNLPQKKFNYSSKISSDNSQNMSNYN</sequence>
<evidence type="ECO:0000313" key="2">
    <source>
        <dbReference type="EMBL" id="CAI2367934.1"/>
    </source>
</evidence>